<evidence type="ECO:0000256" key="1">
    <source>
        <dbReference type="ARBA" id="ARBA00001933"/>
    </source>
</evidence>
<evidence type="ECO:0000256" key="6">
    <source>
        <dbReference type="ARBA" id="ARBA00093261"/>
    </source>
</evidence>
<keyword evidence="10" id="KW-1185">Reference proteome</keyword>
<comment type="caution">
    <text evidence="9">The sequence shown here is derived from an EMBL/GenBank/DDBJ whole genome shotgun (WGS) entry which is preliminary data.</text>
</comment>
<keyword evidence="3 8" id="KW-0663">Pyridoxal phosphate</keyword>
<gene>
    <name evidence="9" type="ORF">NCGR_LOCUS7318</name>
</gene>
<proteinExistence type="inferred from homology"/>
<dbReference type="Gene3D" id="3.40.640.10">
    <property type="entry name" value="Type I PLP-dependent aspartate aminotransferase-like (Major domain)"/>
    <property type="match status" value="1"/>
</dbReference>
<dbReference type="EMBL" id="CAJGYO010000002">
    <property type="protein sequence ID" value="CAD6211339.1"/>
    <property type="molecule type" value="Genomic_DNA"/>
</dbReference>
<comment type="cofactor">
    <cofactor evidence="1 8">
        <name>pyridoxal 5'-phosphate</name>
        <dbReference type="ChEBI" id="CHEBI:597326"/>
    </cofactor>
</comment>
<evidence type="ECO:0000256" key="4">
    <source>
        <dbReference type="ARBA" id="ARBA00060510"/>
    </source>
</evidence>
<dbReference type="GO" id="GO:0030170">
    <property type="term" value="F:pyridoxal phosphate binding"/>
    <property type="evidence" value="ECO:0007669"/>
    <property type="project" value="InterPro"/>
</dbReference>
<comment type="catalytic activity">
    <reaction evidence="5">
        <text>O-succinyl-L-homoserine + L-cysteine = L,L-cystathionine + succinate + H(+)</text>
        <dbReference type="Rhea" id="RHEA:20397"/>
        <dbReference type="ChEBI" id="CHEBI:15378"/>
        <dbReference type="ChEBI" id="CHEBI:30031"/>
        <dbReference type="ChEBI" id="CHEBI:35235"/>
        <dbReference type="ChEBI" id="CHEBI:57661"/>
        <dbReference type="ChEBI" id="CHEBI:58161"/>
    </reaction>
</comment>
<organism evidence="9 10">
    <name type="scientific">Miscanthus lutarioriparius</name>
    <dbReference type="NCBI Taxonomy" id="422564"/>
    <lineage>
        <taxon>Eukaryota</taxon>
        <taxon>Viridiplantae</taxon>
        <taxon>Streptophyta</taxon>
        <taxon>Embryophyta</taxon>
        <taxon>Tracheophyta</taxon>
        <taxon>Spermatophyta</taxon>
        <taxon>Magnoliopsida</taxon>
        <taxon>Liliopsida</taxon>
        <taxon>Poales</taxon>
        <taxon>Poaceae</taxon>
        <taxon>PACMAD clade</taxon>
        <taxon>Panicoideae</taxon>
        <taxon>Andropogonodae</taxon>
        <taxon>Andropogoneae</taxon>
        <taxon>Saccharinae</taxon>
        <taxon>Miscanthus</taxon>
    </lineage>
</organism>
<dbReference type="PANTHER" id="PTHR43379:SF1">
    <property type="entry name" value="CYSTATHIONINE GAMMA-SYNTHASE 1, CHLOROPLASTIC-RELATED"/>
    <property type="match status" value="1"/>
</dbReference>
<comment type="pathway">
    <text evidence="4">Amino-acid biosynthesis; L-methionine biosynthesis via de novo pathway; L-cystathionine from O-succinyl-L-homoserine: step 1/1.</text>
</comment>
<dbReference type="Pfam" id="PF01053">
    <property type="entry name" value="Cys_Met_Meta_PP"/>
    <property type="match status" value="1"/>
</dbReference>
<dbReference type="AlphaFoldDB" id="A0A811MKT5"/>
<evidence type="ECO:0000256" key="8">
    <source>
        <dbReference type="RuleBase" id="RU362118"/>
    </source>
</evidence>
<dbReference type="Proteomes" id="UP000604825">
    <property type="component" value="Unassembled WGS sequence"/>
</dbReference>
<evidence type="ECO:0000256" key="2">
    <source>
        <dbReference type="ARBA" id="ARBA00009077"/>
    </source>
</evidence>
<dbReference type="GO" id="GO:0003962">
    <property type="term" value="F:cystathionine gamma-synthase activity"/>
    <property type="evidence" value="ECO:0007669"/>
    <property type="project" value="InterPro"/>
</dbReference>
<dbReference type="InterPro" id="IPR015424">
    <property type="entry name" value="PyrdxlP-dep_Trfase"/>
</dbReference>
<dbReference type="InterPro" id="IPR054542">
    <property type="entry name" value="Cys_met_metab_PP"/>
</dbReference>
<dbReference type="InterPro" id="IPR015422">
    <property type="entry name" value="PyrdxlP-dep_Trfase_small"/>
</dbReference>
<sequence length="510" mass="54719">MATVSLTPQAAFSTESGGALASATILRFPPNFVRQLSTKARRNCSNIGVAQIVAAAWSDCPAARPHSGGGGGRARGVASSHAAAASAAAAAASAAAEVSAVPNAKVAQPSAVVLAERNLLGSDASLSVHAGERLGRRIATDAITTPVVNTSAYWFNNSQELIDFKEGRHASFEYGRYGNPTTEALEKKMSALERAESTVFVASGMYAAVAMLSALVPAGGHIVTTTDCYRKTRIYMETELPKRGISMTVIRPADMDALQNALDNNNVSLFFTETPTNPFLRCIDVEHVSNMCHSKGALLCIDSTFASPINQKALTLGADLVIHSATKYIAGHNDVIGGCVSGRDELVSKVRTYHHVVGGVLNPNAAYLILRGMKTLHLRVQCQNNTALRMAQFLEEHPKIAHVYYPGLPSHPEHHIAKSQMTGFGGVVSFEVAGDFDGTRRFIDSVKIPYHAPSFGGCESIIDQPAIMSYWDSKEQRDIYGIKDNLIRFSIGVEDFEDLKNDLVQALEKI</sequence>
<dbReference type="InterPro" id="IPR000277">
    <property type="entry name" value="Cys/Met-Metab_PyrdxlP-dep_enz"/>
</dbReference>
<dbReference type="GO" id="GO:0019346">
    <property type="term" value="P:transsulfuration"/>
    <property type="evidence" value="ECO:0007669"/>
    <property type="project" value="InterPro"/>
</dbReference>
<dbReference type="GO" id="GO:0009086">
    <property type="term" value="P:methionine biosynthetic process"/>
    <property type="evidence" value="ECO:0007669"/>
    <property type="project" value="InterPro"/>
</dbReference>
<dbReference type="PANTHER" id="PTHR43379">
    <property type="entry name" value="CYSTATHIONINE GAMMA-SYNTHASE"/>
    <property type="match status" value="1"/>
</dbReference>
<evidence type="ECO:0000256" key="3">
    <source>
        <dbReference type="ARBA" id="ARBA00022898"/>
    </source>
</evidence>
<protein>
    <recommendedName>
        <fullName evidence="7">plant cystathionine gamma-synthase</fullName>
        <ecNumber evidence="7">2.5.1.160</ecNumber>
    </recommendedName>
</protein>
<name>A0A811MKT5_9POAL</name>
<dbReference type="InterPro" id="IPR015421">
    <property type="entry name" value="PyrdxlP-dep_Trfase_major"/>
</dbReference>
<dbReference type="PROSITE" id="PS00868">
    <property type="entry name" value="CYS_MET_METAB_PP"/>
    <property type="match status" value="1"/>
</dbReference>
<accession>A0A811MKT5</accession>
<dbReference type="EC" id="2.5.1.160" evidence="7"/>
<evidence type="ECO:0000256" key="5">
    <source>
        <dbReference type="ARBA" id="ARBA00093222"/>
    </source>
</evidence>
<dbReference type="CDD" id="cd00614">
    <property type="entry name" value="CGS_like"/>
    <property type="match status" value="1"/>
</dbReference>
<dbReference type="Gene3D" id="3.90.1150.10">
    <property type="entry name" value="Aspartate Aminotransferase, domain 1"/>
    <property type="match status" value="1"/>
</dbReference>
<dbReference type="FunFam" id="3.90.1150.10:FF:000033">
    <property type="entry name" value="Cystathionine gamma-synthase"/>
    <property type="match status" value="1"/>
</dbReference>
<comment type="similarity">
    <text evidence="2 8">Belongs to the trans-sulfuration enzymes family.</text>
</comment>
<dbReference type="OrthoDB" id="3512640at2759"/>
<evidence type="ECO:0000313" key="9">
    <source>
        <dbReference type="EMBL" id="CAD6211339.1"/>
    </source>
</evidence>
<evidence type="ECO:0000313" key="10">
    <source>
        <dbReference type="Proteomes" id="UP000604825"/>
    </source>
</evidence>
<dbReference type="InterPro" id="IPR044639">
    <property type="entry name" value="CGS1/2"/>
</dbReference>
<dbReference type="SUPFAM" id="SSF53383">
    <property type="entry name" value="PLP-dependent transferases"/>
    <property type="match status" value="1"/>
</dbReference>
<dbReference type="FunFam" id="3.40.640.10:FF:000046">
    <property type="entry name" value="Cystathionine gamma-lyase"/>
    <property type="match status" value="1"/>
</dbReference>
<comment type="catalytic activity">
    <reaction evidence="6">
        <text>O-phospho-L-homoserine + L-cysteine = L,L-cystathionine + phosphate</text>
        <dbReference type="Rhea" id="RHEA:80891"/>
        <dbReference type="ChEBI" id="CHEBI:35235"/>
        <dbReference type="ChEBI" id="CHEBI:43474"/>
        <dbReference type="ChEBI" id="CHEBI:57590"/>
        <dbReference type="ChEBI" id="CHEBI:58161"/>
        <dbReference type="EC" id="2.5.1.160"/>
    </reaction>
</comment>
<dbReference type="GO" id="GO:0009507">
    <property type="term" value="C:chloroplast"/>
    <property type="evidence" value="ECO:0007669"/>
    <property type="project" value="TreeGrafter"/>
</dbReference>
<reference evidence="9" key="1">
    <citation type="submission" date="2020-10" db="EMBL/GenBank/DDBJ databases">
        <authorList>
            <person name="Han B."/>
            <person name="Lu T."/>
            <person name="Zhao Q."/>
            <person name="Huang X."/>
            <person name="Zhao Y."/>
        </authorList>
    </citation>
    <scope>NUCLEOTIDE SEQUENCE</scope>
</reference>
<evidence type="ECO:0000256" key="7">
    <source>
        <dbReference type="ARBA" id="ARBA00093596"/>
    </source>
</evidence>